<dbReference type="RefSeq" id="XP_066705928.1">
    <property type="nucleotide sequence ID" value="XM_066837035.1"/>
</dbReference>
<dbReference type="Proteomes" id="UP001391051">
    <property type="component" value="Unassembled WGS sequence"/>
</dbReference>
<dbReference type="GeneID" id="92070097"/>
<keyword evidence="3" id="KW-1185">Reference proteome</keyword>
<keyword evidence="1" id="KW-0812">Transmembrane</keyword>
<evidence type="ECO:0000313" key="3">
    <source>
        <dbReference type="Proteomes" id="UP001391051"/>
    </source>
</evidence>
<evidence type="ECO:0000256" key="1">
    <source>
        <dbReference type="SAM" id="Phobius"/>
    </source>
</evidence>
<organism evidence="2 3">
    <name type="scientific">Apiospora aurea</name>
    <dbReference type="NCBI Taxonomy" id="335848"/>
    <lineage>
        <taxon>Eukaryota</taxon>
        <taxon>Fungi</taxon>
        <taxon>Dikarya</taxon>
        <taxon>Ascomycota</taxon>
        <taxon>Pezizomycotina</taxon>
        <taxon>Sordariomycetes</taxon>
        <taxon>Xylariomycetidae</taxon>
        <taxon>Amphisphaeriales</taxon>
        <taxon>Apiosporaceae</taxon>
        <taxon>Apiospora</taxon>
    </lineage>
</organism>
<dbReference type="EMBL" id="JAQQWE010000001">
    <property type="protein sequence ID" value="KAK7966536.1"/>
    <property type="molecule type" value="Genomic_DNA"/>
</dbReference>
<accession>A0ABR1QV12</accession>
<proteinExistence type="predicted"/>
<reference evidence="2 3" key="1">
    <citation type="submission" date="2023-01" db="EMBL/GenBank/DDBJ databases">
        <title>Analysis of 21 Apiospora genomes using comparative genomics revels a genus with tremendous synthesis potential of carbohydrate active enzymes and secondary metabolites.</title>
        <authorList>
            <person name="Sorensen T."/>
        </authorList>
    </citation>
    <scope>NUCLEOTIDE SEQUENCE [LARGE SCALE GENOMIC DNA]</scope>
    <source>
        <strain evidence="2 3">CBS 24483</strain>
    </source>
</reference>
<gene>
    <name evidence="2" type="ORF">PG986_000813</name>
</gene>
<feature type="transmembrane region" description="Helical" evidence="1">
    <location>
        <begin position="20"/>
        <end position="41"/>
    </location>
</feature>
<name>A0ABR1QV12_9PEZI</name>
<comment type="caution">
    <text evidence="2">The sequence shown here is derived from an EMBL/GenBank/DDBJ whole genome shotgun (WGS) entry which is preliminary data.</text>
</comment>
<evidence type="ECO:0000313" key="2">
    <source>
        <dbReference type="EMBL" id="KAK7966536.1"/>
    </source>
</evidence>
<keyword evidence="1" id="KW-1133">Transmembrane helix</keyword>
<keyword evidence="1" id="KW-0472">Membrane</keyword>
<protein>
    <submittedName>
        <fullName evidence="2">Uncharacterized protein</fullName>
    </submittedName>
</protein>
<sequence length="159" mass="17574">MHEALVTVLGRADADNKDLHAIFPGVSLFLFPIGPVCAYGLGRSPKARWQAPPIELRKEQAPRLLAPSLYQKVRHEIETRGRKGWYSAWRPIFAFSRWASMDGGRWTSKVEGADDAGDAGDGARCGRWVRGDRFPSGEATTPGPVVVKLLVRGLITDEY</sequence>